<keyword evidence="4 6" id="KW-1133">Transmembrane helix</keyword>
<evidence type="ECO:0000313" key="7">
    <source>
        <dbReference type="EMBL" id="HJG28944.1"/>
    </source>
</evidence>
<evidence type="ECO:0000256" key="5">
    <source>
        <dbReference type="ARBA" id="ARBA00023136"/>
    </source>
</evidence>
<dbReference type="GO" id="GO:0005886">
    <property type="term" value="C:plasma membrane"/>
    <property type="evidence" value="ECO:0007669"/>
    <property type="project" value="UniProtKB-SubCell"/>
</dbReference>
<organism evidence="7 8">
    <name type="scientific">Subdoligranulum variabile</name>
    <dbReference type="NCBI Taxonomy" id="214851"/>
    <lineage>
        <taxon>Bacteria</taxon>
        <taxon>Bacillati</taxon>
        <taxon>Bacillota</taxon>
        <taxon>Clostridia</taxon>
        <taxon>Eubacteriales</taxon>
        <taxon>Oscillospiraceae</taxon>
        <taxon>Subdoligranulum</taxon>
    </lineage>
</organism>
<feature type="transmembrane region" description="Helical" evidence="6">
    <location>
        <begin position="247"/>
        <end position="265"/>
    </location>
</feature>
<evidence type="ECO:0000256" key="6">
    <source>
        <dbReference type="SAM" id="Phobius"/>
    </source>
</evidence>
<name>A0A921LPG6_9FIRM</name>
<dbReference type="InterPro" id="IPR001851">
    <property type="entry name" value="ABC_transp_permease"/>
</dbReference>
<sequence>MSALVTNVLTQVCITLIAVAGVYVLTGLTGMFSLGQAAFMAIGAYASGLLVIRLDVPFALAALLAVVMATGIGFLIGYPVVRLRRDYISLVTLGFGEAIAALLNRMTTLTGGASGLTGIPRKVTLSIALVSAIVAIALAAFFKSSKYGRQCIALKGDELAAKAMGIHVTRIKMIAFLLSVALTSYSGVLYAFYMSYVDPSGFGWKKSADWVIMVFFGGVNSLTGSTLGAFILSALPQMLRDLQNYRYVIYAVLVLLILNFKPSGLLGEWELTPRHIRDTYRRLRSKINTKKEG</sequence>
<proteinExistence type="predicted"/>
<gene>
    <name evidence="7" type="ORF">K8V20_09940</name>
</gene>
<dbReference type="CDD" id="cd06581">
    <property type="entry name" value="TM_PBP1_LivM_like"/>
    <property type="match status" value="1"/>
</dbReference>
<dbReference type="Pfam" id="PF02653">
    <property type="entry name" value="BPD_transp_2"/>
    <property type="match status" value="1"/>
</dbReference>
<comment type="subcellular location">
    <subcellularLocation>
        <location evidence="1">Cell membrane</location>
        <topology evidence="1">Multi-pass membrane protein</topology>
    </subcellularLocation>
</comment>
<reference evidence="7" key="1">
    <citation type="journal article" date="2021" name="PeerJ">
        <title>Extensive microbial diversity within the chicken gut microbiome revealed by metagenomics and culture.</title>
        <authorList>
            <person name="Gilroy R."/>
            <person name="Ravi A."/>
            <person name="Getino M."/>
            <person name="Pursley I."/>
            <person name="Horton D.L."/>
            <person name="Alikhan N.F."/>
            <person name="Baker D."/>
            <person name="Gharbi K."/>
            <person name="Hall N."/>
            <person name="Watson M."/>
            <person name="Adriaenssens E.M."/>
            <person name="Foster-Nyarko E."/>
            <person name="Jarju S."/>
            <person name="Secka A."/>
            <person name="Antonio M."/>
            <person name="Oren A."/>
            <person name="Chaudhuri R.R."/>
            <person name="La Ragione R."/>
            <person name="Hildebrand F."/>
            <person name="Pallen M.J."/>
        </authorList>
    </citation>
    <scope>NUCLEOTIDE SEQUENCE</scope>
    <source>
        <strain evidence="7">ChiBcec21-2208</strain>
    </source>
</reference>
<dbReference type="AlphaFoldDB" id="A0A921LPG6"/>
<protein>
    <submittedName>
        <fullName evidence="7">Branched-chain amino acid ABC transporter permease</fullName>
    </submittedName>
</protein>
<evidence type="ECO:0000256" key="4">
    <source>
        <dbReference type="ARBA" id="ARBA00022989"/>
    </source>
</evidence>
<keyword evidence="3 6" id="KW-0812">Transmembrane</keyword>
<feature type="transmembrane region" description="Helical" evidence="6">
    <location>
        <begin position="58"/>
        <end position="80"/>
    </location>
</feature>
<feature type="transmembrane region" description="Helical" evidence="6">
    <location>
        <begin position="87"/>
        <end position="103"/>
    </location>
</feature>
<evidence type="ECO:0000256" key="3">
    <source>
        <dbReference type="ARBA" id="ARBA00022692"/>
    </source>
</evidence>
<keyword evidence="2" id="KW-1003">Cell membrane</keyword>
<dbReference type="PANTHER" id="PTHR30482:SF10">
    <property type="entry name" value="HIGH-AFFINITY BRANCHED-CHAIN AMINO ACID TRANSPORT PROTEIN BRAE"/>
    <property type="match status" value="1"/>
</dbReference>
<dbReference type="EMBL" id="DYVE01000257">
    <property type="protein sequence ID" value="HJG28944.1"/>
    <property type="molecule type" value="Genomic_DNA"/>
</dbReference>
<comment type="caution">
    <text evidence="7">The sequence shown here is derived from an EMBL/GenBank/DDBJ whole genome shotgun (WGS) entry which is preliminary data.</text>
</comment>
<evidence type="ECO:0000256" key="1">
    <source>
        <dbReference type="ARBA" id="ARBA00004651"/>
    </source>
</evidence>
<keyword evidence="5 6" id="KW-0472">Membrane</keyword>
<feature type="transmembrane region" description="Helical" evidence="6">
    <location>
        <begin position="6"/>
        <end position="25"/>
    </location>
</feature>
<dbReference type="PANTHER" id="PTHR30482">
    <property type="entry name" value="HIGH-AFFINITY BRANCHED-CHAIN AMINO ACID TRANSPORT SYSTEM PERMEASE"/>
    <property type="match status" value="1"/>
</dbReference>
<reference evidence="7" key="2">
    <citation type="submission" date="2021-09" db="EMBL/GenBank/DDBJ databases">
        <authorList>
            <person name="Gilroy R."/>
        </authorList>
    </citation>
    <scope>NUCLEOTIDE SEQUENCE</scope>
    <source>
        <strain evidence="7">ChiBcec21-2208</strain>
    </source>
</reference>
<feature type="transmembrane region" description="Helical" evidence="6">
    <location>
        <begin position="123"/>
        <end position="142"/>
    </location>
</feature>
<evidence type="ECO:0000313" key="8">
    <source>
        <dbReference type="Proteomes" id="UP000782880"/>
    </source>
</evidence>
<dbReference type="GO" id="GO:0015658">
    <property type="term" value="F:branched-chain amino acid transmembrane transporter activity"/>
    <property type="evidence" value="ECO:0007669"/>
    <property type="project" value="InterPro"/>
</dbReference>
<dbReference type="InterPro" id="IPR043428">
    <property type="entry name" value="LivM-like"/>
</dbReference>
<dbReference type="Proteomes" id="UP000782880">
    <property type="component" value="Unassembled WGS sequence"/>
</dbReference>
<accession>A0A921LPG6</accession>
<evidence type="ECO:0000256" key="2">
    <source>
        <dbReference type="ARBA" id="ARBA00022475"/>
    </source>
</evidence>
<feature type="transmembrane region" description="Helical" evidence="6">
    <location>
        <begin position="213"/>
        <end position="235"/>
    </location>
</feature>
<feature type="transmembrane region" description="Helical" evidence="6">
    <location>
        <begin position="174"/>
        <end position="193"/>
    </location>
</feature>